<dbReference type="KEGG" id="cann:107858757"/>
<dbReference type="SMART" id="SM00451">
    <property type="entry name" value="ZnF_U1"/>
    <property type="match status" value="5"/>
</dbReference>
<dbReference type="Pfam" id="PF12874">
    <property type="entry name" value="zf-met"/>
    <property type="match status" value="5"/>
</dbReference>
<feature type="domain" description="U1-type" evidence="9">
    <location>
        <begin position="216"/>
        <end position="250"/>
    </location>
</feature>
<reference evidence="10 11" key="1">
    <citation type="journal article" date="2014" name="Nat. Genet.">
        <title>Genome sequence of the hot pepper provides insights into the evolution of pungency in Capsicum species.</title>
        <authorList>
            <person name="Kim S."/>
            <person name="Park M."/>
            <person name="Yeom S.I."/>
            <person name="Kim Y.M."/>
            <person name="Lee J.M."/>
            <person name="Lee H.A."/>
            <person name="Seo E."/>
            <person name="Choi J."/>
            <person name="Cheong K."/>
            <person name="Kim K.T."/>
            <person name="Jung K."/>
            <person name="Lee G.W."/>
            <person name="Oh S.K."/>
            <person name="Bae C."/>
            <person name="Kim S.B."/>
            <person name="Lee H.Y."/>
            <person name="Kim S.Y."/>
            <person name="Kim M.S."/>
            <person name="Kang B.C."/>
            <person name="Jo Y.D."/>
            <person name="Yang H.B."/>
            <person name="Jeong H.J."/>
            <person name="Kang W.H."/>
            <person name="Kwon J.K."/>
            <person name="Shin C."/>
            <person name="Lim J.Y."/>
            <person name="Park J.H."/>
            <person name="Huh J.H."/>
            <person name="Kim J.S."/>
            <person name="Kim B.D."/>
            <person name="Cohen O."/>
            <person name="Paran I."/>
            <person name="Suh M.C."/>
            <person name="Lee S.B."/>
            <person name="Kim Y.K."/>
            <person name="Shin Y."/>
            <person name="Noh S.J."/>
            <person name="Park J."/>
            <person name="Seo Y.S."/>
            <person name="Kwon S.Y."/>
            <person name="Kim H.A."/>
            <person name="Park J.M."/>
            <person name="Kim H.J."/>
            <person name="Choi S.B."/>
            <person name="Bosland P.W."/>
            <person name="Reeves G."/>
            <person name="Jo S.H."/>
            <person name="Lee B.W."/>
            <person name="Cho H.T."/>
            <person name="Choi H.S."/>
            <person name="Lee M.S."/>
            <person name="Yu Y."/>
            <person name="Do Choi Y."/>
            <person name="Park B.S."/>
            <person name="van Deynze A."/>
            <person name="Ashrafi H."/>
            <person name="Hill T."/>
            <person name="Kim W.T."/>
            <person name="Pai H.S."/>
            <person name="Ahn H.K."/>
            <person name="Yeam I."/>
            <person name="Giovannoni J.J."/>
            <person name="Rose J.K."/>
            <person name="Sorensen I."/>
            <person name="Lee S.J."/>
            <person name="Kim R.W."/>
            <person name="Choi I.Y."/>
            <person name="Choi B.S."/>
            <person name="Lim J.S."/>
            <person name="Lee Y.H."/>
            <person name="Choi D."/>
        </authorList>
    </citation>
    <scope>NUCLEOTIDE SEQUENCE [LARGE SCALE GENOMIC DNA]</scope>
    <source>
        <strain evidence="11">cv. CM334</strain>
    </source>
</reference>
<dbReference type="OMA" id="CLVCKVV"/>
<dbReference type="GO" id="GO:0008270">
    <property type="term" value="F:zinc ion binding"/>
    <property type="evidence" value="ECO:0007669"/>
    <property type="project" value="UniProtKB-KW"/>
</dbReference>
<comment type="caution">
    <text evidence="10">The sequence shown here is derived from an EMBL/GenBank/DDBJ whole genome shotgun (WGS) entry which is preliminary data.</text>
</comment>
<evidence type="ECO:0000256" key="5">
    <source>
        <dbReference type="ARBA" id="ARBA00022833"/>
    </source>
</evidence>
<dbReference type="PANTHER" id="PTHR46144">
    <property type="entry name" value="ZINC FINGER PROTEIN 385B-LIKE"/>
    <property type="match status" value="1"/>
</dbReference>
<evidence type="ECO:0000313" key="10">
    <source>
        <dbReference type="EMBL" id="PHT89633.1"/>
    </source>
</evidence>
<dbReference type="Proteomes" id="UP000222542">
    <property type="component" value="Unassembled WGS sequence"/>
</dbReference>
<evidence type="ECO:0000256" key="4">
    <source>
        <dbReference type="ARBA" id="ARBA00022771"/>
    </source>
</evidence>
<sequence>MKCSFNPWPGVPLDNTLYPNPIDPYRSVPQNPNPSYGQGHCLVFGYDHTNAASSKPTLVYYQDPNVVQLLRANDPYRLGEVAAVSLNGAEKLTSANVNSTLPVQPVRSGSWGRVQRKSKTQPVWCDVCKLECNSNTVLDKHKLGKRHTKSLEKLKGGRAITAPTSAVPDNPVVGLQKRPNQVNSANGKDEGEKAIELVKNLETKRQKVLEGGAATDKVHSCLPCNVVCNSEAVFKIHLTGKKHIVNITKQEKLAPASASLVPSEVSANTFTVSQEKPDVELNSGNGEDAMKEENLETKTRKVLEGGAATNEVRKCLVCKVVCNSETVFRLHLAGKKHIVNVAKQEKLAPASASLVPSEVSVNTFIGPQEKPHFVNSGNGQDAMKGENLETKKRKVLEGGAALNEVRNCLVCEVVCNSETVFRRHLAGKKHIANIKKQASGAGAATNEVRKCLVCEVVCNSETVFRLHLAGRKHIANMKKQASGAGATPAN</sequence>
<evidence type="ECO:0000256" key="2">
    <source>
        <dbReference type="ARBA" id="ARBA00022723"/>
    </source>
</evidence>
<dbReference type="InterPro" id="IPR013087">
    <property type="entry name" value="Znf_C2H2_type"/>
</dbReference>
<feature type="domain" description="U1-type" evidence="9">
    <location>
        <begin position="403"/>
        <end position="437"/>
    </location>
</feature>
<keyword evidence="11" id="KW-1185">Reference proteome</keyword>
<feature type="domain" description="U1-type" evidence="9">
    <location>
        <begin position="446"/>
        <end position="480"/>
    </location>
</feature>
<evidence type="ECO:0000256" key="7">
    <source>
        <dbReference type="SAM" id="MobiDB-lite"/>
    </source>
</evidence>
<dbReference type="SMART" id="SM00355">
    <property type="entry name" value="ZnF_C2H2"/>
    <property type="match status" value="5"/>
</dbReference>
<dbReference type="AlphaFoldDB" id="A0A1U8FRI7"/>
<dbReference type="InterPro" id="IPR036236">
    <property type="entry name" value="Znf_C2H2_sf"/>
</dbReference>
<gene>
    <name evidence="10" type="ORF">T459_04746</name>
</gene>
<evidence type="ECO:0000256" key="1">
    <source>
        <dbReference type="ARBA" id="ARBA00004123"/>
    </source>
</evidence>
<keyword evidence="2" id="KW-0479">Metal-binding</keyword>
<dbReference type="PANTHER" id="PTHR46144:SF6">
    <property type="entry name" value="C2H2-TYPE DOMAIN-CONTAINING PROTEIN"/>
    <property type="match status" value="1"/>
</dbReference>
<feature type="domain" description="C2H2-type" evidence="8">
    <location>
        <begin position="313"/>
        <end position="337"/>
    </location>
</feature>
<feature type="domain" description="C2H2-type" evidence="8">
    <location>
        <begin position="219"/>
        <end position="243"/>
    </location>
</feature>
<feature type="domain" description="U1-type" evidence="9">
    <location>
        <begin position="310"/>
        <end position="344"/>
    </location>
</feature>
<accession>A0A1U8FRI7</accession>
<keyword evidence="3" id="KW-0677">Repeat</keyword>
<dbReference type="InterPro" id="IPR051868">
    <property type="entry name" value="ZN346_ZMAT4"/>
</dbReference>
<proteinExistence type="predicted"/>
<evidence type="ECO:0000256" key="6">
    <source>
        <dbReference type="ARBA" id="ARBA00023242"/>
    </source>
</evidence>
<evidence type="ECO:0000259" key="8">
    <source>
        <dbReference type="SMART" id="SM00355"/>
    </source>
</evidence>
<feature type="region of interest" description="Disordered" evidence="7">
    <location>
        <begin position="161"/>
        <end position="188"/>
    </location>
</feature>
<dbReference type="GO" id="GO:0003676">
    <property type="term" value="F:nucleic acid binding"/>
    <property type="evidence" value="ECO:0007669"/>
    <property type="project" value="InterPro"/>
</dbReference>
<dbReference type="GO" id="GO:0005634">
    <property type="term" value="C:nucleus"/>
    <property type="evidence" value="ECO:0007669"/>
    <property type="project" value="UniProtKB-SubCell"/>
</dbReference>
<feature type="domain" description="C2H2-type" evidence="8">
    <location>
        <begin position="406"/>
        <end position="430"/>
    </location>
</feature>
<evidence type="ECO:0000259" key="9">
    <source>
        <dbReference type="SMART" id="SM00451"/>
    </source>
</evidence>
<feature type="domain" description="C2H2-type" evidence="8">
    <location>
        <begin position="449"/>
        <end position="473"/>
    </location>
</feature>
<keyword evidence="6" id="KW-0539">Nucleus</keyword>
<dbReference type="EMBL" id="AYRZ02000002">
    <property type="protein sequence ID" value="PHT89633.1"/>
    <property type="molecule type" value="Genomic_DNA"/>
</dbReference>
<dbReference type="OrthoDB" id="434647at2759"/>
<feature type="domain" description="U1-type" evidence="9">
    <location>
        <begin position="120"/>
        <end position="154"/>
    </location>
</feature>
<protein>
    <recommendedName>
        <fullName evidence="12">C2H2-type domain-containing protein</fullName>
    </recommendedName>
</protein>
<evidence type="ECO:0008006" key="12">
    <source>
        <dbReference type="Google" id="ProtNLM"/>
    </source>
</evidence>
<name>A0A1U8FRI7_CAPAN</name>
<evidence type="ECO:0000256" key="3">
    <source>
        <dbReference type="ARBA" id="ARBA00022737"/>
    </source>
</evidence>
<dbReference type="Gene3D" id="3.30.160.60">
    <property type="entry name" value="Classic Zinc Finger"/>
    <property type="match status" value="5"/>
</dbReference>
<dbReference type="InterPro" id="IPR003604">
    <property type="entry name" value="Matrin/U1-like-C_Znf_C2H2"/>
</dbReference>
<dbReference type="SUPFAM" id="SSF57667">
    <property type="entry name" value="beta-beta-alpha zinc fingers"/>
    <property type="match status" value="5"/>
</dbReference>
<feature type="domain" description="C2H2-type" evidence="8">
    <location>
        <begin position="123"/>
        <end position="147"/>
    </location>
</feature>
<keyword evidence="5" id="KW-0862">Zinc</keyword>
<reference evidence="10 11" key="2">
    <citation type="journal article" date="2017" name="Genome Biol.">
        <title>New reference genome sequences of hot pepper reveal the massive evolution of plant disease-resistance genes by retroduplication.</title>
        <authorList>
            <person name="Kim S."/>
            <person name="Park J."/>
            <person name="Yeom S.I."/>
            <person name="Kim Y.M."/>
            <person name="Seo E."/>
            <person name="Kim K.T."/>
            <person name="Kim M.S."/>
            <person name="Lee J.M."/>
            <person name="Cheong K."/>
            <person name="Shin H.S."/>
            <person name="Kim S.B."/>
            <person name="Han K."/>
            <person name="Lee J."/>
            <person name="Park M."/>
            <person name="Lee H.A."/>
            <person name="Lee H.Y."/>
            <person name="Lee Y."/>
            <person name="Oh S."/>
            <person name="Lee J.H."/>
            <person name="Choi E."/>
            <person name="Choi E."/>
            <person name="Lee S.E."/>
            <person name="Jeon J."/>
            <person name="Kim H."/>
            <person name="Choi G."/>
            <person name="Song H."/>
            <person name="Lee J."/>
            <person name="Lee S.C."/>
            <person name="Kwon J.K."/>
            <person name="Lee H.Y."/>
            <person name="Koo N."/>
            <person name="Hong Y."/>
            <person name="Kim R.W."/>
            <person name="Kang W.H."/>
            <person name="Huh J.H."/>
            <person name="Kang B.C."/>
            <person name="Yang T.J."/>
            <person name="Lee Y.H."/>
            <person name="Bennetzen J.L."/>
            <person name="Choi D."/>
        </authorList>
    </citation>
    <scope>NUCLEOTIDE SEQUENCE [LARGE SCALE GENOMIC DNA]</scope>
    <source>
        <strain evidence="11">cv. CM334</strain>
    </source>
</reference>
<keyword evidence="4" id="KW-0863">Zinc-finger</keyword>
<evidence type="ECO:0000313" key="11">
    <source>
        <dbReference type="Proteomes" id="UP000222542"/>
    </source>
</evidence>
<comment type="subcellular location">
    <subcellularLocation>
        <location evidence="1">Nucleus</location>
    </subcellularLocation>
</comment>
<dbReference type="Gramene" id="PHT89633">
    <property type="protein sequence ID" value="PHT89633"/>
    <property type="gene ID" value="T459_04746"/>
</dbReference>
<organism evidence="10 11">
    <name type="scientific">Capsicum annuum</name>
    <name type="common">Capsicum pepper</name>
    <dbReference type="NCBI Taxonomy" id="4072"/>
    <lineage>
        <taxon>Eukaryota</taxon>
        <taxon>Viridiplantae</taxon>
        <taxon>Streptophyta</taxon>
        <taxon>Embryophyta</taxon>
        <taxon>Tracheophyta</taxon>
        <taxon>Spermatophyta</taxon>
        <taxon>Magnoliopsida</taxon>
        <taxon>eudicotyledons</taxon>
        <taxon>Gunneridae</taxon>
        <taxon>Pentapetalae</taxon>
        <taxon>asterids</taxon>
        <taxon>lamiids</taxon>
        <taxon>Solanales</taxon>
        <taxon>Solanaceae</taxon>
        <taxon>Solanoideae</taxon>
        <taxon>Capsiceae</taxon>
        <taxon>Capsicum</taxon>
    </lineage>
</organism>